<dbReference type="InterPro" id="IPR007757">
    <property type="entry name" value="MT-A70-like"/>
</dbReference>
<dbReference type="Pfam" id="PF05063">
    <property type="entry name" value="MT-A70"/>
    <property type="match status" value="1"/>
</dbReference>
<accession>A0A8B8JLJ7</accession>
<keyword evidence="2" id="KW-1185">Reference proteome</keyword>
<gene>
    <name evidence="3" type="primary">LOC113847318</name>
</gene>
<dbReference type="PANTHER" id="PTHR12829">
    <property type="entry name" value="N6-ADENOSINE-METHYLTRANSFERASE"/>
    <property type="match status" value="1"/>
</dbReference>
<dbReference type="Proteomes" id="UP000694853">
    <property type="component" value="Unplaced"/>
</dbReference>
<dbReference type="PANTHER" id="PTHR12829:SF4">
    <property type="entry name" value="N(6)-ADENINE-SPECIFIC METHYLTRANSFERASE METTL4"/>
    <property type="match status" value="1"/>
</dbReference>
<protein>
    <submittedName>
        <fullName evidence="3">Methyltransferase-like protein 2 isoform X4</fullName>
    </submittedName>
</protein>
<sequence>MSEELSVMEDSQNLSLFYECGIYFFEDSNAVFMDPVRVLNRSYNRFREARPLLLEAQERLVKSNELLDALSTFRSDSRGTVRECEGSQHSFVQLGREAPLLEVTLNSRVCHPDADPHHPPNDFEESPSVCCEQRVLPAFNNLVANDTKDDVVAEILNNHYIIPRESCFYMSDLRQIRNLLPAHADSGFNLIIVDPPWENASAHQKSRYPTLPNRYFLSLPIKQLTHTEGALVALWVTNREKLRSFVERELFPAWGVSFAANFYWLKVKENGSLICDLDLFHHRPYECLILGYSPGKVSNTNVQPKFKPVKNDRVIMSIPADYSRKPPIADLLLEYIPGLKPPRCIELFAREIMAGWVAWGNEPLCFQDSRYFVKVMDK</sequence>
<dbReference type="AlphaFoldDB" id="A0A8B8JLJ7"/>
<dbReference type="GeneID" id="113847318"/>
<evidence type="ECO:0000256" key="1">
    <source>
        <dbReference type="PROSITE-ProRule" id="PRU00489"/>
    </source>
</evidence>
<evidence type="ECO:0000313" key="2">
    <source>
        <dbReference type="Proteomes" id="UP000694853"/>
    </source>
</evidence>
<name>A0A8B8JLJ7_ABRPR</name>
<reference evidence="3" key="2">
    <citation type="submission" date="2025-08" db="UniProtKB">
        <authorList>
            <consortium name="RefSeq"/>
        </authorList>
    </citation>
    <scope>IDENTIFICATION</scope>
    <source>
        <tissue evidence="3">Young leaves</tissue>
    </source>
</reference>
<dbReference type="GO" id="GO:0008168">
    <property type="term" value="F:methyltransferase activity"/>
    <property type="evidence" value="ECO:0007669"/>
    <property type="project" value="TreeGrafter"/>
</dbReference>
<dbReference type="PROSITE" id="PS51143">
    <property type="entry name" value="MT_A70"/>
    <property type="match status" value="1"/>
</dbReference>
<dbReference type="RefSeq" id="XP_027332134.1">
    <property type="nucleotide sequence ID" value="XM_027476333.1"/>
</dbReference>
<evidence type="ECO:0000313" key="3">
    <source>
        <dbReference type="RefSeq" id="XP_027332134.1"/>
    </source>
</evidence>
<proteinExistence type="inferred from homology"/>
<comment type="similarity">
    <text evidence="1">Belongs to the MT-A70-like family.</text>
</comment>
<reference evidence="2" key="1">
    <citation type="journal article" date="2019" name="Toxins">
        <title>Detection of Abrin-Like and Prepropulchellin-Like Toxin Genes and Transcripts Using Whole Genome Sequencing and Full-Length Transcript Sequencing of Abrus precatorius.</title>
        <authorList>
            <person name="Hovde B.T."/>
            <person name="Daligault H.E."/>
            <person name="Hanschen E.R."/>
            <person name="Kunde Y.A."/>
            <person name="Johnson M.B."/>
            <person name="Starkenburg S.R."/>
            <person name="Johnson S.L."/>
        </authorList>
    </citation>
    <scope>NUCLEOTIDE SEQUENCE [LARGE SCALE GENOMIC DNA]</scope>
</reference>
<dbReference type="GO" id="GO:0005634">
    <property type="term" value="C:nucleus"/>
    <property type="evidence" value="ECO:0007669"/>
    <property type="project" value="TreeGrafter"/>
</dbReference>
<organism evidence="2 3">
    <name type="scientific">Abrus precatorius</name>
    <name type="common">Indian licorice</name>
    <name type="synonym">Glycine abrus</name>
    <dbReference type="NCBI Taxonomy" id="3816"/>
    <lineage>
        <taxon>Eukaryota</taxon>
        <taxon>Viridiplantae</taxon>
        <taxon>Streptophyta</taxon>
        <taxon>Embryophyta</taxon>
        <taxon>Tracheophyta</taxon>
        <taxon>Spermatophyta</taxon>
        <taxon>Magnoliopsida</taxon>
        <taxon>eudicotyledons</taxon>
        <taxon>Gunneridae</taxon>
        <taxon>Pentapetalae</taxon>
        <taxon>rosids</taxon>
        <taxon>fabids</taxon>
        <taxon>Fabales</taxon>
        <taxon>Fabaceae</taxon>
        <taxon>Papilionoideae</taxon>
        <taxon>50 kb inversion clade</taxon>
        <taxon>NPAAA clade</taxon>
        <taxon>indigoferoid/millettioid clade</taxon>
        <taxon>Abreae</taxon>
        <taxon>Abrus</taxon>
    </lineage>
</organism>